<dbReference type="EMBL" id="SJPG01000001">
    <property type="protein sequence ID" value="TWT60408.1"/>
    <property type="molecule type" value="Genomic_DNA"/>
</dbReference>
<protein>
    <submittedName>
        <fullName evidence="1">Uncharacterized protein</fullName>
    </submittedName>
</protein>
<organism evidence="1 2">
    <name type="scientific">Rubinisphaera italica</name>
    <dbReference type="NCBI Taxonomy" id="2527969"/>
    <lineage>
        <taxon>Bacteria</taxon>
        <taxon>Pseudomonadati</taxon>
        <taxon>Planctomycetota</taxon>
        <taxon>Planctomycetia</taxon>
        <taxon>Planctomycetales</taxon>
        <taxon>Planctomycetaceae</taxon>
        <taxon>Rubinisphaera</taxon>
    </lineage>
</organism>
<dbReference type="OrthoDB" id="211613at2"/>
<gene>
    <name evidence="1" type="ORF">Pan54_11220</name>
</gene>
<dbReference type="Proteomes" id="UP000316095">
    <property type="component" value="Unassembled WGS sequence"/>
</dbReference>
<dbReference type="RefSeq" id="WP_146502537.1">
    <property type="nucleotide sequence ID" value="NZ_SJPG01000001.1"/>
</dbReference>
<proteinExistence type="predicted"/>
<sequence length="375" mass="39614">MAHAYTPGLKVTECTNLRVRRILPISGSVHVQKGQDVQAEDVVAEAQIPGNIFPINLANLLATAPAELQNCMKKEVGDRVEIGDLLAESKGIFGFFKTQYNSKSAGVLEAVSKITGQVILRGEPIPVQVKAYVTGKVVDIMPEHGVVIESTVAFIQGIFGIGSEAYGPIAVACQTPDEILRAEHIKPEMSGCVIIGGARMTNEAIAKAVEIGAAAVISGGIDDQDLKNILGYDLGVAITGTEKIGPSLIITEGFGDIAMAERTHRLLCSHAGDQASVNGATQIRAGVMRPEIVIPLDQTHSSETIDEGVVEGILEPGVTVRLIRDPYFGRIGQVATLPSEPQVLGSGSKARVLTVTCEDGEEILVPRANVEIIAD</sequence>
<reference evidence="1 2" key="1">
    <citation type="submission" date="2019-02" db="EMBL/GenBank/DDBJ databases">
        <title>Deep-cultivation of Planctomycetes and their phenomic and genomic characterization uncovers novel biology.</title>
        <authorList>
            <person name="Wiegand S."/>
            <person name="Jogler M."/>
            <person name="Boedeker C."/>
            <person name="Pinto D."/>
            <person name="Vollmers J."/>
            <person name="Rivas-Marin E."/>
            <person name="Kohn T."/>
            <person name="Peeters S.H."/>
            <person name="Heuer A."/>
            <person name="Rast P."/>
            <person name="Oberbeckmann S."/>
            <person name="Bunk B."/>
            <person name="Jeske O."/>
            <person name="Meyerdierks A."/>
            <person name="Storesund J.E."/>
            <person name="Kallscheuer N."/>
            <person name="Luecker S."/>
            <person name="Lage O.M."/>
            <person name="Pohl T."/>
            <person name="Merkel B.J."/>
            <person name="Hornburger P."/>
            <person name="Mueller R.-W."/>
            <person name="Bruemmer F."/>
            <person name="Labrenz M."/>
            <person name="Spormann A.M."/>
            <person name="Op Den Camp H."/>
            <person name="Overmann J."/>
            <person name="Amann R."/>
            <person name="Jetten M.S.M."/>
            <person name="Mascher T."/>
            <person name="Medema M.H."/>
            <person name="Devos D.P."/>
            <person name="Kaster A.-K."/>
            <person name="Ovreas L."/>
            <person name="Rohde M."/>
            <person name="Galperin M.Y."/>
            <person name="Jogler C."/>
        </authorList>
    </citation>
    <scope>NUCLEOTIDE SEQUENCE [LARGE SCALE GENOMIC DNA]</scope>
    <source>
        <strain evidence="1 2">Pan54</strain>
    </source>
</reference>
<comment type="caution">
    <text evidence="1">The sequence shown here is derived from an EMBL/GenBank/DDBJ whole genome shotgun (WGS) entry which is preliminary data.</text>
</comment>
<accession>A0A5C5XC90</accession>
<keyword evidence="2" id="KW-1185">Reference proteome</keyword>
<name>A0A5C5XC90_9PLAN</name>
<evidence type="ECO:0000313" key="1">
    <source>
        <dbReference type="EMBL" id="TWT60408.1"/>
    </source>
</evidence>
<evidence type="ECO:0000313" key="2">
    <source>
        <dbReference type="Proteomes" id="UP000316095"/>
    </source>
</evidence>
<dbReference type="AlphaFoldDB" id="A0A5C5XC90"/>